<organism evidence="2 3">
    <name type="scientific">Georgenia deserti</name>
    <dbReference type="NCBI Taxonomy" id="2093781"/>
    <lineage>
        <taxon>Bacteria</taxon>
        <taxon>Bacillati</taxon>
        <taxon>Actinomycetota</taxon>
        <taxon>Actinomycetes</taxon>
        <taxon>Micrococcales</taxon>
        <taxon>Bogoriellaceae</taxon>
        <taxon>Georgenia</taxon>
    </lineage>
</organism>
<dbReference type="EMBL" id="JBHUEE010000015">
    <property type="protein sequence ID" value="MFD1719880.1"/>
    <property type="molecule type" value="Genomic_DNA"/>
</dbReference>
<sequence length="70" mass="7369">MSETPSASEKAAEAKDLAEDAAETVEHVRPDDDELAGADVEQNDPGERTDVERADGEEGEELTDPGAPMA</sequence>
<feature type="region of interest" description="Disordered" evidence="1">
    <location>
        <begin position="1"/>
        <end position="70"/>
    </location>
</feature>
<evidence type="ECO:0000313" key="3">
    <source>
        <dbReference type="Proteomes" id="UP001597277"/>
    </source>
</evidence>
<feature type="compositionally biased region" description="Basic and acidic residues" evidence="1">
    <location>
        <begin position="45"/>
        <end position="56"/>
    </location>
</feature>
<gene>
    <name evidence="2" type="ORF">ACFSE6_18740</name>
</gene>
<comment type="caution">
    <text evidence="2">The sequence shown here is derived from an EMBL/GenBank/DDBJ whole genome shotgun (WGS) entry which is preliminary data.</text>
</comment>
<accession>A0ABW4L8V9</accession>
<name>A0ABW4L8V9_9MICO</name>
<dbReference type="Proteomes" id="UP001597277">
    <property type="component" value="Unassembled WGS sequence"/>
</dbReference>
<feature type="compositionally biased region" description="Basic and acidic residues" evidence="1">
    <location>
        <begin position="10"/>
        <end position="30"/>
    </location>
</feature>
<evidence type="ECO:0000313" key="2">
    <source>
        <dbReference type="EMBL" id="MFD1719880.1"/>
    </source>
</evidence>
<reference evidence="3" key="1">
    <citation type="journal article" date="2019" name="Int. J. Syst. Evol. Microbiol.">
        <title>The Global Catalogue of Microorganisms (GCM) 10K type strain sequencing project: providing services to taxonomists for standard genome sequencing and annotation.</title>
        <authorList>
            <consortium name="The Broad Institute Genomics Platform"/>
            <consortium name="The Broad Institute Genome Sequencing Center for Infectious Disease"/>
            <person name="Wu L."/>
            <person name="Ma J."/>
        </authorList>
    </citation>
    <scope>NUCLEOTIDE SEQUENCE [LARGE SCALE GENOMIC DNA]</scope>
    <source>
        <strain evidence="3">JCM 17130</strain>
    </source>
</reference>
<protein>
    <submittedName>
        <fullName evidence="2">Uncharacterized protein</fullName>
    </submittedName>
</protein>
<dbReference type="RefSeq" id="WP_388011051.1">
    <property type="nucleotide sequence ID" value="NZ_JBHUEE010000015.1"/>
</dbReference>
<evidence type="ECO:0000256" key="1">
    <source>
        <dbReference type="SAM" id="MobiDB-lite"/>
    </source>
</evidence>
<keyword evidence="3" id="KW-1185">Reference proteome</keyword>
<feature type="compositionally biased region" description="Acidic residues" evidence="1">
    <location>
        <begin position="31"/>
        <end position="44"/>
    </location>
</feature>
<proteinExistence type="predicted"/>